<protein>
    <recommendedName>
        <fullName evidence="2">ADP-ribosyl cyclase/cyclic ADP-ribose hydrolase</fullName>
        <ecNumber evidence="2">3.2.2.6</ecNumber>
    </recommendedName>
</protein>
<name>A0A4Z2E9X7_9TELE</name>
<evidence type="ECO:0000256" key="3">
    <source>
        <dbReference type="ARBA" id="ARBA00022679"/>
    </source>
</evidence>
<accession>A0A4Z2E9X7</accession>
<evidence type="ECO:0000256" key="2">
    <source>
        <dbReference type="ARBA" id="ARBA00011982"/>
    </source>
</evidence>
<dbReference type="Pfam" id="PF02267">
    <property type="entry name" value="Rib_hydrolayse"/>
    <property type="match status" value="1"/>
</dbReference>
<organism evidence="8 9">
    <name type="scientific">Liparis tanakae</name>
    <name type="common">Tanaka's snailfish</name>
    <dbReference type="NCBI Taxonomy" id="230148"/>
    <lineage>
        <taxon>Eukaryota</taxon>
        <taxon>Metazoa</taxon>
        <taxon>Chordata</taxon>
        <taxon>Craniata</taxon>
        <taxon>Vertebrata</taxon>
        <taxon>Euteleostomi</taxon>
        <taxon>Actinopterygii</taxon>
        <taxon>Neopterygii</taxon>
        <taxon>Teleostei</taxon>
        <taxon>Neoteleostei</taxon>
        <taxon>Acanthomorphata</taxon>
        <taxon>Eupercaria</taxon>
        <taxon>Perciformes</taxon>
        <taxon>Cottioidei</taxon>
        <taxon>Cottales</taxon>
        <taxon>Liparidae</taxon>
        <taxon>Liparis</taxon>
    </lineage>
</organism>
<gene>
    <name evidence="8" type="primary">CD38_0</name>
    <name evidence="8" type="ORF">EYF80_064357</name>
</gene>
<dbReference type="GO" id="GO:0030890">
    <property type="term" value="P:positive regulation of B cell proliferation"/>
    <property type="evidence" value="ECO:0007669"/>
    <property type="project" value="TreeGrafter"/>
</dbReference>
<sequence length="118" mass="13662">MHQIPYECEDVWDVFQQAYVGKDPCRVPQEAYDPLMVGVPFKPACNRLMFWSKTKDVVHDFTEKSACFLTVEETLLGSVLDGLTWCGEEGSNGETPPPRRIGRKRLRDQRTQNEEQRQ</sequence>
<evidence type="ECO:0000256" key="1">
    <source>
        <dbReference type="ARBA" id="ARBA00005406"/>
    </source>
</evidence>
<dbReference type="EMBL" id="SRLO01012335">
    <property type="protein sequence ID" value="TNN25513.1"/>
    <property type="molecule type" value="Genomic_DNA"/>
</dbReference>
<feature type="region of interest" description="Disordered" evidence="7">
    <location>
        <begin position="87"/>
        <end position="118"/>
    </location>
</feature>
<dbReference type="GO" id="GO:0005886">
    <property type="term" value="C:plasma membrane"/>
    <property type="evidence" value="ECO:0007669"/>
    <property type="project" value="TreeGrafter"/>
</dbReference>
<dbReference type="PANTHER" id="PTHR10912:SF9">
    <property type="entry name" value="ADP-RIBOSYL CYCLASE_CYCLIC ADP-RIBOSE HYDROLASE"/>
    <property type="match status" value="1"/>
</dbReference>
<evidence type="ECO:0000313" key="8">
    <source>
        <dbReference type="EMBL" id="TNN25513.1"/>
    </source>
</evidence>
<comment type="similarity">
    <text evidence="1">Belongs to the ADP-ribosyl cyclase family.</text>
</comment>
<keyword evidence="9" id="KW-1185">Reference proteome</keyword>
<comment type="caution">
    <text evidence="8">The sequence shown here is derived from an EMBL/GenBank/DDBJ whole genome shotgun (WGS) entry which is preliminary data.</text>
</comment>
<dbReference type="GO" id="GO:0016740">
    <property type="term" value="F:transferase activity"/>
    <property type="evidence" value="ECO:0007669"/>
    <property type="project" value="UniProtKB-KW"/>
</dbReference>
<evidence type="ECO:0000256" key="5">
    <source>
        <dbReference type="ARBA" id="ARBA00023027"/>
    </source>
</evidence>
<dbReference type="EC" id="3.2.2.6" evidence="2"/>
<feature type="compositionally biased region" description="Basic and acidic residues" evidence="7">
    <location>
        <begin position="108"/>
        <end position="118"/>
    </location>
</feature>
<dbReference type="Proteomes" id="UP000314294">
    <property type="component" value="Unassembled WGS sequence"/>
</dbReference>
<dbReference type="SUPFAM" id="SSF52309">
    <property type="entry name" value="N-(deoxy)ribosyltransferase-like"/>
    <property type="match status" value="1"/>
</dbReference>
<dbReference type="AlphaFoldDB" id="A0A4Z2E9X7"/>
<dbReference type="PANTHER" id="PTHR10912">
    <property type="entry name" value="ADP-RIBOSYL CYCLASE"/>
    <property type="match status" value="1"/>
</dbReference>
<dbReference type="GO" id="GO:0016849">
    <property type="term" value="F:phosphorus-oxygen lyase activity"/>
    <property type="evidence" value="ECO:0007669"/>
    <property type="project" value="TreeGrafter"/>
</dbReference>
<evidence type="ECO:0000313" key="9">
    <source>
        <dbReference type="Proteomes" id="UP000314294"/>
    </source>
</evidence>
<dbReference type="OrthoDB" id="10028716at2759"/>
<reference evidence="8 9" key="1">
    <citation type="submission" date="2019-03" db="EMBL/GenBank/DDBJ databases">
        <title>First draft genome of Liparis tanakae, snailfish: a comprehensive survey of snailfish specific genes.</title>
        <authorList>
            <person name="Kim W."/>
            <person name="Song I."/>
            <person name="Jeong J.-H."/>
            <person name="Kim D."/>
            <person name="Kim S."/>
            <person name="Ryu S."/>
            <person name="Song J.Y."/>
            <person name="Lee S.K."/>
        </authorList>
    </citation>
    <scope>NUCLEOTIDE SEQUENCE [LARGE SCALE GENOMIC DNA]</scope>
    <source>
        <tissue evidence="8">Muscle</tissue>
    </source>
</reference>
<evidence type="ECO:0000256" key="4">
    <source>
        <dbReference type="ARBA" id="ARBA00022801"/>
    </source>
</evidence>
<dbReference type="Gene3D" id="1.20.82.10">
    <property type="entry name" value="ADP Ribosyl Cyclase, Chain A, domain 1"/>
    <property type="match status" value="2"/>
</dbReference>
<keyword evidence="6" id="KW-1015">Disulfide bond</keyword>
<evidence type="ECO:0000256" key="6">
    <source>
        <dbReference type="ARBA" id="ARBA00023157"/>
    </source>
</evidence>
<keyword evidence="3" id="KW-0808">Transferase</keyword>
<proteinExistence type="inferred from homology"/>
<dbReference type="InterPro" id="IPR003193">
    <property type="entry name" value="ADP-ribosyl_cyclase"/>
</dbReference>
<evidence type="ECO:0000256" key="7">
    <source>
        <dbReference type="SAM" id="MobiDB-lite"/>
    </source>
</evidence>
<dbReference type="GO" id="GO:0061809">
    <property type="term" value="F:NAD+ nucleosidase activity, cyclic ADP-ribose generating"/>
    <property type="evidence" value="ECO:0007669"/>
    <property type="project" value="UniProtKB-EC"/>
</dbReference>
<keyword evidence="4 8" id="KW-0378">Hydrolase</keyword>
<keyword evidence="5" id="KW-0520">NAD</keyword>